<dbReference type="AlphaFoldDB" id="A0A813G3E5"/>
<feature type="domain" description="BTB" evidence="1">
    <location>
        <begin position="28"/>
        <end position="95"/>
    </location>
</feature>
<dbReference type="SMART" id="SM00225">
    <property type="entry name" value="BTB"/>
    <property type="match status" value="1"/>
</dbReference>
<dbReference type="Pfam" id="PF00651">
    <property type="entry name" value="BTB"/>
    <property type="match status" value="1"/>
</dbReference>
<proteinExistence type="predicted"/>
<protein>
    <recommendedName>
        <fullName evidence="1">BTB domain-containing protein</fullName>
    </recommendedName>
</protein>
<evidence type="ECO:0000313" key="3">
    <source>
        <dbReference type="Proteomes" id="UP000654075"/>
    </source>
</evidence>
<dbReference type="EMBL" id="CAJNNV010026095">
    <property type="protein sequence ID" value="CAE8617212.1"/>
    <property type="molecule type" value="Genomic_DNA"/>
</dbReference>
<dbReference type="Proteomes" id="UP000654075">
    <property type="component" value="Unassembled WGS sequence"/>
</dbReference>
<dbReference type="PROSITE" id="PS50097">
    <property type="entry name" value="BTB"/>
    <property type="match status" value="1"/>
</dbReference>
<keyword evidence="3" id="KW-1185">Reference proteome</keyword>
<comment type="caution">
    <text evidence="2">The sequence shown here is derived from an EMBL/GenBank/DDBJ whole genome shotgun (WGS) entry which is preliminary data.</text>
</comment>
<dbReference type="PANTHER" id="PTHR22744">
    <property type="entry name" value="HELIX LOOP HELIX PROTEIN 21-RELATED"/>
    <property type="match status" value="1"/>
</dbReference>
<dbReference type="SUPFAM" id="SSF54695">
    <property type="entry name" value="POZ domain"/>
    <property type="match status" value="1"/>
</dbReference>
<gene>
    <name evidence="2" type="ORF">PGLA1383_LOCUS34874</name>
</gene>
<reference evidence="2" key="1">
    <citation type="submission" date="2021-02" db="EMBL/GenBank/DDBJ databases">
        <authorList>
            <person name="Dougan E. K."/>
            <person name="Rhodes N."/>
            <person name="Thang M."/>
            <person name="Chan C."/>
        </authorList>
    </citation>
    <scope>NUCLEOTIDE SEQUENCE</scope>
</reference>
<accession>A0A813G3E5</accession>
<evidence type="ECO:0000259" key="1">
    <source>
        <dbReference type="PROSITE" id="PS50097"/>
    </source>
</evidence>
<dbReference type="Gene3D" id="3.30.710.10">
    <property type="entry name" value="Potassium Channel Kv1.1, Chain A"/>
    <property type="match status" value="1"/>
</dbReference>
<evidence type="ECO:0000313" key="2">
    <source>
        <dbReference type="EMBL" id="CAE8617212.1"/>
    </source>
</evidence>
<name>A0A813G3E5_POLGL</name>
<dbReference type="PANTHER" id="PTHR22744:SF17">
    <property type="entry name" value="BTB DOMAIN-CONTAINING PROTEIN"/>
    <property type="match status" value="1"/>
</dbReference>
<dbReference type="InterPro" id="IPR011333">
    <property type="entry name" value="SKP1/BTB/POZ_sf"/>
</dbReference>
<dbReference type="InterPro" id="IPR000210">
    <property type="entry name" value="BTB/POZ_dom"/>
</dbReference>
<organism evidence="2 3">
    <name type="scientific">Polarella glacialis</name>
    <name type="common">Dinoflagellate</name>
    <dbReference type="NCBI Taxonomy" id="89957"/>
    <lineage>
        <taxon>Eukaryota</taxon>
        <taxon>Sar</taxon>
        <taxon>Alveolata</taxon>
        <taxon>Dinophyceae</taxon>
        <taxon>Suessiales</taxon>
        <taxon>Suessiaceae</taxon>
        <taxon>Polarella</taxon>
    </lineage>
</organism>
<sequence length="305" mass="34782">MEPPEKRARSNSVDTATAWAVQAFENEGDVEVDVEGTTVRVHSLLLGLASPVFAALLRSGMQEGLQGKIELPGKSKDEFELFMSCLRPGSTKRVTEATVDILLPWFDHYEVSGLKAECEEILQSMPVTTARLFQAHKYNLQEQYSRCLKNIEPEEFVSQFEEFAKMPQVLQDLLPIVKEQAKFKELKTFIGLLEHFIGDVIDLSCVLPILSLCLKNACVLKDELFTKLSQWIKGTPDTPDAMKVMLAMLTMLFDEKVRTLNMHMTFRRQVSDLAAHVYREIPTHQNITRSAILRYAEENFVNYYL</sequence>